<reference evidence="2 3" key="1">
    <citation type="submission" date="2018-04" db="EMBL/GenBank/DDBJ databases">
        <title>Brenneria corticis sp.nov.</title>
        <authorList>
            <person name="Li Y."/>
        </authorList>
    </citation>
    <scope>NUCLEOTIDE SEQUENCE [LARGE SCALE GENOMIC DNA]</scope>
    <source>
        <strain evidence="2 3">CFCC 11842</strain>
    </source>
</reference>
<evidence type="ECO:0000313" key="3">
    <source>
        <dbReference type="Proteomes" id="UP000296159"/>
    </source>
</evidence>
<dbReference type="AlphaFoldDB" id="A0A2U1UB73"/>
<organism evidence="2 3">
    <name type="scientific">Brenneria corticis</name>
    <dbReference type="NCBI Taxonomy" id="2173106"/>
    <lineage>
        <taxon>Bacteria</taxon>
        <taxon>Pseudomonadati</taxon>
        <taxon>Pseudomonadota</taxon>
        <taxon>Gammaproteobacteria</taxon>
        <taxon>Enterobacterales</taxon>
        <taxon>Pectobacteriaceae</taxon>
        <taxon>Brenneria</taxon>
    </lineage>
</organism>
<dbReference type="Pfam" id="PF08874">
    <property type="entry name" value="DUF1835"/>
    <property type="match status" value="1"/>
</dbReference>
<feature type="domain" description="DUF1835" evidence="1">
    <location>
        <begin position="133"/>
        <end position="246"/>
    </location>
</feature>
<accession>A0A2U1UB73</accession>
<name>A0A2U1UB73_9GAMM</name>
<proteinExistence type="predicted"/>
<protein>
    <recommendedName>
        <fullName evidence="1">DUF1835 domain-containing protein</fullName>
    </recommendedName>
</protein>
<evidence type="ECO:0000259" key="1">
    <source>
        <dbReference type="Pfam" id="PF08874"/>
    </source>
</evidence>
<dbReference type="EMBL" id="QDKH01000003">
    <property type="protein sequence ID" value="PWC18920.1"/>
    <property type="molecule type" value="Genomic_DNA"/>
</dbReference>
<comment type="caution">
    <text evidence="2">The sequence shown here is derived from an EMBL/GenBank/DDBJ whole genome shotgun (WGS) entry which is preliminary data.</text>
</comment>
<dbReference type="InterPro" id="IPR014973">
    <property type="entry name" value="DUF1835"/>
</dbReference>
<keyword evidence="3" id="KW-1185">Reference proteome</keyword>
<gene>
    <name evidence="2" type="ORF">DDT56_02945</name>
</gene>
<sequence>MNRYAIRLSLFCLTGGLGPWKRGATMTSSQSSVLSSPFRINLEQQRKRAKALRDAIRQSHPEAIARFRRYRPDLTPAQLAERYGRLSDAQWIIAQELGLPSWPRLKAHVEAMTHARKVIDAQSSAPDHALSTLHIRCGSDIQQPLRQAGFQGDYLAYSDPFCQGPVLASDDWLPQRVAFLASHYTSRMGISRQQLLQQREQEERTLLSAGENYRRIVLWFEHDSYDQLILARCLAHFDAHPAPLLEMVTVDRYPGSRRFLGLGQLPTEALLLLWQTRQPVTPLQCRLGRQVWERLRSDNPSTLLSLATAVAADLPFMPQALLRHCQEFPGIENGLGLTEQLALRCLAERPHTPKQLFHTLTEHHDPLPWLGDIMLDDIIDGLRLAPEPALSLDAASGVLSLSEVGRALLANRLDWMNCYPAERWLGGVRIDGGQRGWRWHQQRRKLVLTR</sequence>
<dbReference type="Proteomes" id="UP000296159">
    <property type="component" value="Unassembled WGS sequence"/>
</dbReference>
<evidence type="ECO:0000313" key="2">
    <source>
        <dbReference type="EMBL" id="PWC18920.1"/>
    </source>
</evidence>